<dbReference type="InterPro" id="IPR013087">
    <property type="entry name" value="Znf_C2H2_type"/>
</dbReference>
<dbReference type="PROSITE" id="PS00028">
    <property type="entry name" value="ZINC_FINGER_C2H2_1"/>
    <property type="match status" value="8"/>
</dbReference>
<dbReference type="FunFam" id="3.30.160.60:FF:000295">
    <property type="entry name" value="zinc finger protein 19"/>
    <property type="match status" value="1"/>
</dbReference>
<dbReference type="OrthoDB" id="9169697at2759"/>
<protein>
    <recommendedName>
        <fullName evidence="16">Zinc finger protein 12</fullName>
        <ecNumber evidence="4">3.1.26.4</ecNumber>
    </recommendedName>
</protein>
<dbReference type="GO" id="GO:0005634">
    <property type="term" value="C:nucleus"/>
    <property type="evidence" value="ECO:0007669"/>
    <property type="project" value="UniProtKB-SubCell"/>
</dbReference>
<dbReference type="FunFam" id="3.30.160.60:FF:002063">
    <property type="entry name" value="RB associated KRAB zinc finger"/>
    <property type="match status" value="1"/>
</dbReference>
<evidence type="ECO:0000256" key="4">
    <source>
        <dbReference type="ARBA" id="ARBA00012180"/>
    </source>
</evidence>
<feature type="domain" description="C2H2-type" evidence="19">
    <location>
        <begin position="395"/>
        <end position="422"/>
    </location>
</feature>
<evidence type="ECO:0000313" key="22">
    <source>
        <dbReference type="Proteomes" id="UP000269221"/>
    </source>
</evidence>
<evidence type="ECO:0000256" key="1">
    <source>
        <dbReference type="ARBA" id="ARBA00004123"/>
    </source>
</evidence>
<keyword evidence="13" id="KW-0804">Transcription</keyword>
<dbReference type="InterPro" id="IPR000477">
    <property type="entry name" value="RT_dom"/>
</dbReference>
<keyword evidence="11" id="KW-0805">Transcription regulation</keyword>
<dbReference type="Gene3D" id="3.30.70.270">
    <property type="match status" value="1"/>
</dbReference>
<evidence type="ECO:0000256" key="16">
    <source>
        <dbReference type="ARBA" id="ARBA00068240"/>
    </source>
</evidence>
<feature type="domain" description="C2H2-type" evidence="19">
    <location>
        <begin position="479"/>
        <end position="506"/>
    </location>
</feature>
<evidence type="ECO:0000256" key="13">
    <source>
        <dbReference type="ARBA" id="ARBA00023163"/>
    </source>
</evidence>
<feature type="domain" description="C2H2-type" evidence="19">
    <location>
        <begin position="535"/>
        <end position="562"/>
    </location>
</feature>
<feature type="domain" description="C2H2-type" evidence="19">
    <location>
        <begin position="507"/>
        <end position="534"/>
    </location>
</feature>
<keyword evidence="9" id="KW-0862">Zinc</keyword>
<evidence type="ECO:0000256" key="2">
    <source>
        <dbReference type="ARBA" id="ARBA00006991"/>
    </source>
</evidence>
<keyword evidence="12" id="KW-0238">DNA-binding</keyword>
<evidence type="ECO:0000256" key="18">
    <source>
        <dbReference type="SAM" id="MobiDB-lite"/>
    </source>
</evidence>
<dbReference type="FunFam" id="3.30.160.60:FF:000012">
    <property type="entry name" value="RB-associated KRAB zinc finger protein-like"/>
    <property type="match status" value="1"/>
</dbReference>
<dbReference type="InterPro" id="IPR043128">
    <property type="entry name" value="Rev_trsase/Diguanyl_cyclase"/>
</dbReference>
<dbReference type="Gene3D" id="3.10.10.10">
    <property type="entry name" value="HIV Type 1 Reverse Transcriptase, subunit A, domain 1"/>
    <property type="match status" value="1"/>
</dbReference>
<feature type="compositionally biased region" description="Basic and acidic residues" evidence="18">
    <location>
        <begin position="306"/>
        <end position="321"/>
    </location>
</feature>
<dbReference type="EC" id="3.1.26.4" evidence="4"/>
<dbReference type="Gene3D" id="3.30.160.60">
    <property type="entry name" value="Classic Zinc Finger"/>
    <property type="match status" value="9"/>
</dbReference>
<evidence type="ECO:0000256" key="10">
    <source>
        <dbReference type="ARBA" id="ARBA00022843"/>
    </source>
</evidence>
<dbReference type="SUPFAM" id="SSF57667">
    <property type="entry name" value="beta-beta-alpha zinc fingers"/>
    <property type="match status" value="5"/>
</dbReference>
<dbReference type="GO" id="GO:0004523">
    <property type="term" value="F:RNA-DNA hybrid ribonuclease activity"/>
    <property type="evidence" value="ECO:0007669"/>
    <property type="project" value="UniProtKB-EC"/>
</dbReference>
<name>A0A3M0IQR6_HIRRU</name>
<evidence type="ECO:0000259" key="19">
    <source>
        <dbReference type="PROSITE" id="PS50157"/>
    </source>
</evidence>
<comment type="subcellular location">
    <subcellularLocation>
        <location evidence="1">Nucleus</location>
    </subcellularLocation>
</comment>
<evidence type="ECO:0000256" key="5">
    <source>
        <dbReference type="ARBA" id="ARBA00022499"/>
    </source>
</evidence>
<organism evidence="21 22">
    <name type="scientific">Hirundo rustica rustica</name>
    <dbReference type="NCBI Taxonomy" id="333673"/>
    <lineage>
        <taxon>Eukaryota</taxon>
        <taxon>Metazoa</taxon>
        <taxon>Chordata</taxon>
        <taxon>Craniata</taxon>
        <taxon>Vertebrata</taxon>
        <taxon>Euteleostomi</taxon>
        <taxon>Archelosauria</taxon>
        <taxon>Archosauria</taxon>
        <taxon>Dinosauria</taxon>
        <taxon>Saurischia</taxon>
        <taxon>Theropoda</taxon>
        <taxon>Coelurosauria</taxon>
        <taxon>Aves</taxon>
        <taxon>Neognathae</taxon>
        <taxon>Neoaves</taxon>
        <taxon>Telluraves</taxon>
        <taxon>Australaves</taxon>
        <taxon>Passeriformes</taxon>
        <taxon>Sylvioidea</taxon>
        <taxon>Hirundinidae</taxon>
        <taxon>Hirundo</taxon>
    </lineage>
</organism>
<evidence type="ECO:0000256" key="14">
    <source>
        <dbReference type="ARBA" id="ARBA00023242"/>
    </source>
</evidence>
<comment type="similarity">
    <text evidence="2">Belongs to the krueppel C2H2-type zinc-finger protein family.</text>
</comment>
<dbReference type="Pfam" id="PF00096">
    <property type="entry name" value="zf-C2H2"/>
    <property type="match status" value="8"/>
</dbReference>
<evidence type="ECO:0000259" key="20">
    <source>
        <dbReference type="PROSITE" id="PS50878"/>
    </source>
</evidence>
<feature type="domain" description="C2H2-type" evidence="19">
    <location>
        <begin position="451"/>
        <end position="478"/>
    </location>
</feature>
<feature type="domain" description="C2H2-type" evidence="19">
    <location>
        <begin position="591"/>
        <end position="614"/>
    </location>
</feature>
<feature type="region of interest" description="Disordered" evidence="18">
    <location>
        <begin position="301"/>
        <end position="387"/>
    </location>
</feature>
<dbReference type="Pfam" id="PF00078">
    <property type="entry name" value="RVT_1"/>
    <property type="match status" value="1"/>
</dbReference>
<feature type="domain" description="Reverse transcriptase" evidence="20">
    <location>
        <begin position="127"/>
        <end position="330"/>
    </location>
</feature>
<dbReference type="SUPFAM" id="SSF56672">
    <property type="entry name" value="DNA/RNA polymerases"/>
    <property type="match status" value="1"/>
</dbReference>
<keyword evidence="10" id="KW-0832">Ubl conjugation</keyword>
<accession>A0A3M0IQR6</accession>
<dbReference type="PANTHER" id="PTHR24406">
    <property type="entry name" value="TRANSCRIPTIONAL REPRESSOR CTCFL-RELATED"/>
    <property type="match status" value="1"/>
</dbReference>
<comment type="similarity">
    <text evidence="3">Belongs to the beta type-B retroviral polymerase family. HERV class-II K(HML-2) pol subfamily.</text>
</comment>
<keyword evidence="6" id="KW-0479">Metal-binding</keyword>
<feature type="domain" description="C2H2-type" evidence="19">
    <location>
        <begin position="563"/>
        <end position="590"/>
    </location>
</feature>
<dbReference type="FunFam" id="3.30.160.60:FF:000478">
    <property type="entry name" value="Zinc finger protein 133"/>
    <property type="match status" value="1"/>
</dbReference>
<keyword evidence="22" id="KW-1185">Reference proteome</keyword>
<dbReference type="FunFam" id="3.30.160.60:FF:000303">
    <property type="entry name" value="Zinc finger protein 41"/>
    <property type="match status" value="1"/>
</dbReference>
<dbReference type="InterPro" id="IPR036236">
    <property type="entry name" value="Znf_C2H2_sf"/>
</dbReference>
<gene>
    <name evidence="21" type="ORF">DUI87_32746</name>
</gene>
<feature type="compositionally biased region" description="Polar residues" evidence="18">
    <location>
        <begin position="369"/>
        <end position="384"/>
    </location>
</feature>
<reference evidence="21 22" key="1">
    <citation type="submission" date="2018-07" db="EMBL/GenBank/DDBJ databases">
        <title>A high quality draft genome assembly of the barn swallow (H. rustica rustica).</title>
        <authorList>
            <person name="Formenti G."/>
            <person name="Chiara M."/>
            <person name="Poveda L."/>
            <person name="Francoijs K.-J."/>
            <person name="Bonisoli-Alquati A."/>
            <person name="Canova L."/>
            <person name="Gianfranceschi L."/>
            <person name="Horner D.S."/>
            <person name="Saino N."/>
        </authorList>
    </citation>
    <scope>NUCLEOTIDE SEQUENCE [LARGE SCALE GENOMIC DNA]</scope>
    <source>
        <strain evidence="21">Chelidonia</strain>
        <tissue evidence="21">Blood</tissue>
    </source>
</reference>
<evidence type="ECO:0000256" key="15">
    <source>
        <dbReference type="ARBA" id="ARBA00055685"/>
    </source>
</evidence>
<evidence type="ECO:0000256" key="9">
    <source>
        <dbReference type="ARBA" id="ARBA00022833"/>
    </source>
</evidence>
<evidence type="ECO:0000256" key="12">
    <source>
        <dbReference type="ARBA" id="ARBA00023125"/>
    </source>
</evidence>
<keyword evidence="8 17" id="KW-0863">Zinc-finger</keyword>
<dbReference type="AlphaFoldDB" id="A0A3M0IQR6"/>
<dbReference type="EMBL" id="QRBI01000243">
    <property type="protein sequence ID" value="RMB90822.1"/>
    <property type="molecule type" value="Genomic_DNA"/>
</dbReference>
<sequence length="614" mass="70856">MGGVIGGGGFVNAPLTASEVRGFKKELGNLVENPTETNLLGRDLQVQLGVGVIPKDGKMVVHIMKLTQGDIQEINPEVWATEGKDGCLDIPPIKIEMQKDTPAIRVKQYPMSPEGKKGLASVIEHLLKENILEPCMSPHNTPILAIKKDDGKFRLVQDLREINKRTIAQHPVVPNPYTLQSKIPREHTWFTVIDLKDAFWACPLEEKCRNWFAFEWEHPDRGRKQQLRWTRLPQGYTESPNNFGQALETLLEQFSPKEGVQILQYVDHLLILGETEKEVKDDFPFPNLGWMEEEAVRKRKMLQDSQADKELRMETREDKSPQQDLMEEALLSSSTAQESNGEEKIKRPCGRRGSKPIPGCSEEERPTLCQESGQSFSQSNTHVQHQIIHSGERPYDCSECRKKLQTSSNLLKHQRIHTEERPFCCPDCRKGFKQNSTLITHWRIHTGERPYECGECGMSFSNSFSLIRHQRIHTRERPYECEQCGKSFSQRSNLIRHQNLHAEEKPYKCGECGKGFNQRSQLIIHQMIHTGERPYNCLECGKRFQTSSSLLVHQQIHTEERPFHCPDCRKGFKRNFHLIRHQRIHTGERPYECPQCGKSFSDSSHLSQHQRRHR</sequence>
<comment type="function">
    <text evidence="15">Transcriptional repressor which suppresses activation protein 1 (AP-1)- and serum response element (SRE)-mediated transcriptional activity.</text>
</comment>
<feature type="domain" description="C2H2-type" evidence="19">
    <location>
        <begin position="367"/>
        <end position="394"/>
    </location>
</feature>
<evidence type="ECO:0000313" key="21">
    <source>
        <dbReference type="EMBL" id="RMB90822.1"/>
    </source>
</evidence>
<keyword evidence="5" id="KW-1017">Isopeptide bond</keyword>
<evidence type="ECO:0000256" key="17">
    <source>
        <dbReference type="PROSITE-ProRule" id="PRU00042"/>
    </source>
</evidence>
<evidence type="ECO:0000256" key="11">
    <source>
        <dbReference type="ARBA" id="ARBA00023015"/>
    </source>
</evidence>
<evidence type="ECO:0000256" key="8">
    <source>
        <dbReference type="ARBA" id="ARBA00022771"/>
    </source>
</evidence>
<dbReference type="PROSITE" id="PS50157">
    <property type="entry name" value="ZINC_FINGER_C2H2_2"/>
    <property type="match status" value="9"/>
</dbReference>
<dbReference type="SMART" id="SM00355">
    <property type="entry name" value="ZnF_C2H2"/>
    <property type="match status" value="8"/>
</dbReference>
<dbReference type="STRING" id="333673.A0A3M0IQR6"/>
<comment type="caution">
    <text evidence="21">The sequence shown here is derived from an EMBL/GenBank/DDBJ whole genome shotgun (WGS) entry which is preliminary data.</text>
</comment>
<dbReference type="PROSITE" id="PS50878">
    <property type="entry name" value="RT_POL"/>
    <property type="match status" value="1"/>
</dbReference>
<dbReference type="FunFam" id="3.30.160.60:FF:000321">
    <property type="entry name" value="myeloid zinc finger 1 isoform X1"/>
    <property type="match status" value="1"/>
</dbReference>
<dbReference type="GO" id="GO:0008270">
    <property type="term" value="F:zinc ion binding"/>
    <property type="evidence" value="ECO:0007669"/>
    <property type="project" value="UniProtKB-KW"/>
</dbReference>
<dbReference type="InterPro" id="IPR050888">
    <property type="entry name" value="ZnF_C2H2-type_TF"/>
</dbReference>
<feature type="domain" description="C2H2-type" evidence="19">
    <location>
        <begin position="423"/>
        <end position="450"/>
    </location>
</feature>
<evidence type="ECO:0000256" key="7">
    <source>
        <dbReference type="ARBA" id="ARBA00022737"/>
    </source>
</evidence>
<evidence type="ECO:0000256" key="6">
    <source>
        <dbReference type="ARBA" id="ARBA00022723"/>
    </source>
</evidence>
<evidence type="ECO:0000256" key="3">
    <source>
        <dbReference type="ARBA" id="ARBA00010879"/>
    </source>
</evidence>
<proteinExistence type="inferred from homology"/>
<keyword evidence="7" id="KW-0677">Repeat</keyword>
<dbReference type="InterPro" id="IPR043502">
    <property type="entry name" value="DNA/RNA_pol_sf"/>
</dbReference>
<keyword evidence="14" id="KW-0539">Nucleus</keyword>
<dbReference type="FunFam" id="3.30.160.60:FF:000870">
    <property type="entry name" value="zinc finger protein 197 isoform X1"/>
    <property type="match status" value="1"/>
</dbReference>
<dbReference type="Proteomes" id="UP000269221">
    <property type="component" value="Unassembled WGS sequence"/>
</dbReference>
<dbReference type="FunFam" id="3.30.160.60:FF:000200">
    <property type="entry name" value="zinc finger protein 510 isoform X2"/>
    <property type="match status" value="1"/>
</dbReference>
<dbReference type="GO" id="GO:1990837">
    <property type="term" value="F:sequence-specific double-stranded DNA binding"/>
    <property type="evidence" value="ECO:0007669"/>
    <property type="project" value="UniProtKB-ARBA"/>
</dbReference>